<sequence>MVSTHHNCKAEAETQTEALQPTYADVSTQTDLPRTELAVQTSGCMELQHLEVPLAPEGGGGCHSCKCAQLEELFKPVATLQEELDRQCSIQECEHEIDTWYCALSQAERQPCLKAAQVEGKPEFNLELTDTSNSQGEGDRTLVSAQGRRKNLPPSPPLKCPYIADMALWVLENEEHMSNGQDPGEVDHAKLIQPPTRIRTCATRKARKVLVIGDSLLRGTEAPICHPDNFSREVCCLPGAHIRNITERLPSLVNPTDYDPLLIFYVGSNDTVTRQLRTIKRDCIVPQSKGSGAQVVLSSILPLELNLARDVKNNKKDFYRYVAQKRKIKENVPPASEIRQEN</sequence>
<gene>
    <name evidence="1" type="ORF">QYF61_018441</name>
</gene>
<comment type="caution">
    <text evidence="1">The sequence shown here is derived from an EMBL/GenBank/DDBJ whole genome shotgun (WGS) entry which is preliminary data.</text>
</comment>
<proteinExistence type="predicted"/>
<dbReference type="AlphaFoldDB" id="A0AAN7N2W9"/>
<dbReference type="Proteomes" id="UP001333110">
    <property type="component" value="Unassembled WGS sequence"/>
</dbReference>
<evidence type="ECO:0000313" key="1">
    <source>
        <dbReference type="EMBL" id="KAK4807100.1"/>
    </source>
</evidence>
<reference evidence="1 2" key="1">
    <citation type="journal article" date="2023" name="J. Hered.">
        <title>Chromosome-level genome of the wood stork (Mycteria americana) provides insight into avian chromosome evolution.</title>
        <authorList>
            <person name="Flamio R. Jr."/>
            <person name="Ramstad K.M."/>
        </authorList>
    </citation>
    <scope>NUCLEOTIDE SEQUENCE [LARGE SCALE GENOMIC DNA]</scope>
    <source>
        <strain evidence="1">JAX WOST 10</strain>
    </source>
</reference>
<protein>
    <recommendedName>
        <fullName evidence="3">SGNH hydrolase-type esterase domain-containing protein</fullName>
    </recommendedName>
</protein>
<dbReference type="Gene3D" id="3.40.50.12690">
    <property type="match status" value="1"/>
</dbReference>
<dbReference type="EMBL" id="JAUNZN010000032">
    <property type="protein sequence ID" value="KAK4807100.1"/>
    <property type="molecule type" value="Genomic_DNA"/>
</dbReference>
<keyword evidence="2" id="KW-1185">Reference proteome</keyword>
<dbReference type="SUPFAM" id="SSF52266">
    <property type="entry name" value="SGNH hydrolase"/>
    <property type="match status" value="1"/>
</dbReference>
<evidence type="ECO:0008006" key="3">
    <source>
        <dbReference type="Google" id="ProtNLM"/>
    </source>
</evidence>
<name>A0AAN7N2W9_MYCAM</name>
<evidence type="ECO:0000313" key="2">
    <source>
        <dbReference type="Proteomes" id="UP001333110"/>
    </source>
</evidence>
<accession>A0AAN7N2W9</accession>
<organism evidence="1 2">
    <name type="scientific">Mycteria americana</name>
    <name type="common">Wood stork</name>
    <dbReference type="NCBI Taxonomy" id="33587"/>
    <lineage>
        <taxon>Eukaryota</taxon>
        <taxon>Metazoa</taxon>
        <taxon>Chordata</taxon>
        <taxon>Craniata</taxon>
        <taxon>Vertebrata</taxon>
        <taxon>Euteleostomi</taxon>
        <taxon>Archelosauria</taxon>
        <taxon>Archosauria</taxon>
        <taxon>Dinosauria</taxon>
        <taxon>Saurischia</taxon>
        <taxon>Theropoda</taxon>
        <taxon>Coelurosauria</taxon>
        <taxon>Aves</taxon>
        <taxon>Neognathae</taxon>
        <taxon>Neoaves</taxon>
        <taxon>Aequornithes</taxon>
        <taxon>Ciconiiformes</taxon>
        <taxon>Ciconiidae</taxon>
        <taxon>Mycteria</taxon>
    </lineage>
</organism>